<evidence type="ECO:0000313" key="3">
    <source>
        <dbReference type="EMBL" id="VAW64459.1"/>
    </source>
</evidence>
<evidence type="ECO:0000256" key="1">
    <source>
        <dbReference type="SAM" id="MobiDB-lite"/>
    </source>
</evidence>
<dbReference type="InterPro" id="IPR006860">
    <property type="entry name" value="FecR"/>
</dbReference>
<dbReference type="Pfam" id="PF01476">
    <property type="entry name" value="LysM"/>
    <property type="match status" value="1"/>
</dbReference>
<feature type="region of interest" description="Disordered" evidence="1">
    <location>
        <begin position="362"/>
        <end position="388"/>
    </location>
</feature>
<gene>
    <name evidence="3" type="ORF">MNBD_GAMMA08-2577</name>
</gene>
<feature type="domain" description="LysM" evidence="2">
    <location>
        <begin position="32"/>
        <end position="87"/>
    </location>
</feature>
<name>A0A3B0XRD7_9ZZZZ</name>
<dbReference type="AlphaFoldDB" id="A0A3B0XRD7"/>
<dbReference type="SMART" id="SM00257">
    <property type="entry name" value="LysM"/>
    <property type="match status" value="1"/>
</dbReference>
<dbReference type="EMBL" id="UOFH01000289">
    <property type="protein sequence ID" value="VAW64459.1"/>
    <property type="molecule type" value="Genomic_DNA"/>
</dbReference>
<proteinExistence type="predicted"/>
<dbReference type="InterPro" id="IPR018392">
    <property type="entry name" value="LysM"/>
</dbReference>
<dbReference type="PANTHER" id="PTHR38731">
    <property type="entry name" value="LIPL45-RELATED LIPOPROTEIN-RELATED"/>
    <property type="match status" value="1"/>
</dbReference>
<evidence type="ECO:0000259" key="2">
    <source>
        <dbReference type="PROSITE" id="PS51782"/>
    </source>
</evidence>
<reference evidence="3" key="1">
    <citation type="submission" date="2018-06" db="EMBL/GenBank/DDBJ databases">
        <authorList>
            <person name="Zhirakovskaya E."/>
        </authorList>
    </citation>
    <scope>NUCLEOTIDE SEQUENCE</scope>
</reference>
<accession>A0A3B0XRD7</accession>
<dbReference type="Pfam" id="PF04773">
    <property type="entry name" value="FecR"/>
    <property type="match status" value="1"/>
</dbReference>
<protein>
    <recommendedName>
        <fullName evidence="2">LysM domain-containing protein</fullName>
    </recommendedName>
</protein>
<dbReference type="PROSITE" id="PS51782">
    <property type="entry name" value="LYSM"/>
    <property type="match status" value="1"/>
</dbReference>
<sequence>MFKPTHINTAAGLLFLSSLFSSALSADILNGTHWVIKSGDSLYKIARTVFPNNAKQQAKLRRELMRLNPQVFAKGANNISVGDKLKIPAFAAAQNKPAAVVAVKKVEPVAKIKVEPKPEKIAVVETQNAAPITPDPEDVIGKVIINVGNLSAQNRGASRKLKRRSPIFRGDTISTGSRSLTQIRMKDGALISLRPHTDLRIASYQFNGQEDGSEKSIIELLKGGFRTITGIIGHKNKNNYQVRSSVATIGIRGTHYALVLCQQSSCSSEEAGEIEDGLYGGVADGSIILENETGTHQFNNDQYFKLTSASTAPEAFLFPPAVLKHGIAISATAKQKKQNLKRSVSKKVKAAPRRLAVIIEPSQPDFRRRPKLPTPDTNQPPVTEFQPELAPNGSAVLVGFNEVDPSGAITASGGGVIIAPNNDNRIVLGANRTPIALREISTNAAGELIENELSVVSPSGLLATLVPSSVGGNAALGVNWGRWNGDFTIRENGVLSNTKDNLHYIYSENLTSPAQLANLGGLGGQVSYGLNGGTLPTDNLGNVAVESPFVNMSVDFIRQQITQYDVSAVVNGSVYEASASNIAFQNLNNSFDLQSISVGCSSVCVGDASVLFVGAQAEGAITTYQISDPNGTASITGTALLTQGGVGQPAQ</sequence>
<dbReference type="Gene3D" id="3.10.350.10">
    <property type="entry name" value="LysM domain"/>
    <property type="match status" value="1"/>
</dbReference>
<dbReference type="InterPro" id="IPR036779">
    <property type="entry name" value="LysM_dom_sf"/>
</dbReference>
<dbReference type="CDD" id="cd00118">
    <property type="entry name" value="LysM"/>
    <property type="match status" value="1"/>
</dbReference>
<organism evidence="3">
    <name type="scientific">hydrothermal vent metagenome</name>
    <dbReference type="NCBI Taxonomy" id="652676"/>
    <lineage>
        <taxon>unclassified sequences</taxon>
        <taxon>metagenomes</taxon>
        <taxon>ecological metagenomes</taxon>
    </lineage>
</organism>